<organism evidence="3 4">
    <name type="scientific">Anaeromicrobium sediminis</name>
    <dbReference type="NCBI Taxonomy" id="1478221"/>
    <lineage>
        <taxon>Bacteria</taxon>
        <taxon>Bacillati</taxon>
        <taxon>Bacillota</taxon>
        <taxon>Clostridia</taxon>
        <taxon>Peptostreptococcales</taxon>
        <taxon>Thermotaleaceae</taxon>
        <taxon>Anaeromicrobium</taxon>
    </lineage>
</organism>
<dbReference type="CDD" id="cd07731">
    <property type="entry name" value="ComA-like_MBL-fold"/>
    <property type="match status" value="1"/>
</dbReference>
<feature type="domain" description="Metallo-beta-lactamase" evidence="2">
    <location>
        <begin position="113"/>
        <end position="306"/>
    </location>
</feature>
<name>A0A267MH70_9FIRM</name>
<proteinExistence type="predicted"/>
<dbReference type="OrthoDB" id="9761531at2"/>
<evidence type="ECO:0000313" key="3">
    <source>
        <dbReference type="EMBL" id="PAB58225.1"/>
    </source>
</evidence>
<keyword evidence="4" id="KW-1185">Reference proteome</keyword>
<sequence>MDILFSFVAFFFLALFVLGLVEPKYVIWTKNKRRINVIKYYGSLFLIFFLTSTYLFPLGEEVQRIPVKNFNVSSLLSSLKDKIKKDTPALSEEVNVSQDYSGKLRVHFIDVGQADSILIENNGESMLIDAGNNSDSKLLLDYLRKNNIKKLNYVVGTHPHEDHIGSLDTVINNFQIGKVLLPDIIHTTKTYRDVITAIKTKNIKATKPKVGDTFNIGDATCVVLAPKDKKYDNLNDYSIVIKVLFGNTSYLFTGDSEKDSEEDLVRSRISLKSNVLKVGHHGSRSSTSEAFLGEVSPKYAVISCGRKNDYKHPHKETIERLRLRGIPVYRTDESGTIISTSNGNEITFNVTPGSYNYPK</sequence>
<accession>A0A267MH70</accession>
<comment type="caution">
    <text evidence="3">The sequence shown here is derived from an EMBL/GenBank/DDBJ whole genome shotgun (WGS) entry which is preliminary data.</text>
</comment>
<feature type="transmembrane region" description="Helical" evidence="1">
    <location>
        <begin position="39"/>
        <end position="58"/>
    </location>
</feature>
<dbReference type="EMBL" id="NIBG01000018">
    <property type="protein sequence ID" value="PAB58225.1"/>
    <property type="molecule type" value="Genomic_DNA"/>
</dbReference>
<dbReference type="RefSeq" id="WP_095134827.1">
    <property type="nucleotide sequence ID" value="NZ_NIBG01000018.1"/>
</dbReference>
<dbReference type="InterPro" id="IPR052159">
    <property type="entry name" value="Competence_DNA_uptake"/>
</dbReference>
<dbReference type="InterPro" id="IPR035681">
    <property type="entry name" value="ComA-like_MBL"/>
</dbReference>
<dbReference type="Pfam" id="PF00753">
    <property type="entry name" value="Lactamase_B"/>
    <property type="match status" value="1"/>
</dbReference>
<protein>
    <recommendedName>
        <fullName evidence="2">Metallo-beta-lactamase domain-containing protein</fullName>
    </recommendedName>
</protein>
<gene>
    <name evidence="3" type="ORF">CCE28_16440</name>
</gene>
<dbReference type="SUPFAM" id="SSF56281">
    <property type="entry name" value="Metallo-hydrolase/oxidoreductase"/>
    <property type="match status" value="1"/>
</dbReference>
<keyword evidence="1" id="KW-0812">Transmembrane</keyword>
<keyword evidence="1" id="KW-1133">Transmembrane helix</keyword>
<evidence type="ECO:0000256" key="1">
    <source>
        <dbReference type="SAM" id="Phobius"/>
    </source>
</evidence>
<evidence type="ECO:0000259" key="2">
    <source>
        <dbReference type="SMART" id="SM00849"/>
    </source>
</evidence>
<evidence type="ECO:0000313" key="4">
    <source>
        <dbReference type="Proteomes" id="UP000216024"/>
    </source>
</evidence>
<reference evidence="3 4" key="1">
    <citation type="submission" date="2017-06" db="EMBL/GenBank/DDBJ databases">
        <title>Draft genome sequence of anaerobic fermentative bacterium Anaeromicrobium sediminis DY2726D isolated from West Pacific Ocean sediments.</title>
        <authorList>
            <person name="Zeng X."/>
        </authorList>
    </citation>
    <scope>NUCLEOTIDE SEQUENCE [LARGE SCALE GENOMIC DNA]</scope>
    <source>
        <strain evidence="3 4">DY2726D</strain>
    </source>
</reference>
<dbReference type="PANTHER" id="PTHR30619">
    <property type="entry name" value="DNA INTERNALIZATION/COMPETENCE PROTEIN COMEC/REC2"/>
    <property type="match status" value="1"/>
</dbReference>
<dbReference type="PANTHER" id="PTHR30619:SF7">
    <property type="entry name" value="BETA-LACTAMASE DOMAIN PROTEIN"/>
    <property type="match status" value="1"/>
</dbReference>
<dbReference type="SMART" id="SM00849">
    <property type="entry name" value="Lactamase_B"/>
    <property type="match status" value="1"/>
</dbReference>
<dbReference type="InterPro" id="IPR036866">
    <property type="entry name" value="RibonucZ/Hydroxyglut_hydro"/>
</dbReference>
<dbReference type="AlphaFoldDB" id="A0A267MH70"/>
<dbReference type="Gene3D" id="3.60.15.10">
    <property type="entry name" value="Ribonuclease Z/Hydroxyacylglutathione hydrolase-like"/>
    <property type="match status" value="1"/>
</dbReference>
<dbReference type="InterPro" id="IPR001279">
    <property type="entry name" value="Metallo-B-lactamas"/>
</dbReference>
<dbReference type="Proteomes" id="UP000216024">
    <property type="component" value="Unassembled WGS sequence"/>
</dbReference>
<keyword evidence="1" id="KW-0472">Membrane</keyword>